<feature type="region of interest" description="Disordered" evidence="2">
    <location>
        <begin position="1"/>
        <end position="40"/>
    </location>
</feature>
<dbReference type="PANTHER" id="PTHR45725:SF1">
    <property type="entry name" value="DISHEVELLED ASSOCIATED ACTIVATOR OF MORPHOGENESIS, ISOFORM D"/>
    <property type="match status" value="1"/>
</dbReference>
<dbReference type="InterPro" id="IPR036024">
    <property type="entry name" value="Somatomedin_B-like_dom_sf"/>
</dbReference>
<evidence type="ECO:0000313" key="5">
    <source>
        <dbReference type="Proteomes" id="UP001189429"/>
    </source>
</evidence>
<feature type="compositionally biased region" description="Low complexity" evidence="2">
    <location>
        <begin position="1146"/>
        <end position="1158"/>
    </location>
</feature>
<organism evidence="4 5">
    <name type="scientific">Prorocentrum cordatum</name>
    <dbReference type="NCBI Taxonomy" id="2364126"/>
    <lineage>
        <taxon>Eukaryota</taxon>
        <taxon>Sar</taxon>
        <taxon>Alveolata</taxon>
        <taxon>Dinophyceae</taxon>
        <taxon>Prorocentrales</taxon>
        <taxon>Prorocentraceae</taxon>
        <taxon>Prorocentrum</taxon>
    </lineage>
</organism>
<reference evidence="4" key="1">
    <citation type="submission" date="2023-10" db="EMBL/GenBank/DDBJ databases">
        <authorList>
            <person name="Chen Y."/>
            <person name="Shah S."/>
            <person name="Dougan E. K."/>
            <person name="Thang M."/>
            <person name="Chan C."/>
        </authorList>
    </citation>
    <scope>NUCLEOTIDE SEQUENCE [LARGE SCALE GENOMIC DNA]</scope>
</reference>
<dbReference type="Proteomes" id="UP001189429">
    <property type="component" value="Unassembled WGS sequence"/>
</dbReference>
<gene>
    <name evidence="4" type="ORF">PCOR1329_LOCUS78690</name>
</gene>
<feature type="region of interest" description="Disordered" evidence="2">
    <location>
        <begin position="1128"/>
        <end position="1158"/>
    </location>
</feature>
<evidence type="ECO:0000259" key="3">
    <source>
        <dbReference type="PROSITE" id="PS50958"/>
    </source>
</evidence>
<feature type="compositionally biased region" description="Basic and acidic residues" evidence="2">
    <location>
        <begin position="15"/>
        <end position="26"/>
    </location>
</feature>
<feature type="compositionally biased region" description="Low complexity" evidence="2">
    <location>
        <begin position="959"/>
        <end position="975"/>
    </location>
</feature>
<feature type="compositionally biased region" description="Pro residues" evidence="2">
    <location>
        <begin position="284"/>
        <end position="295"/>
    </location>
</feature>
<dbReference type="SUPFAM" id="SSF90188">
    <property type="entry name" value="Somatomedin B domain"/>
    <property type="match status" value="1"/>
</dbReference>
<name>A0ABN9XTI8_9DINO</name>
<dbReference type="Gene3D" id="3.60.10.10">
    <property type="entry name" value="Endonuclease/exonuclease/phosphatase"/>
    <property type="match status" value="1"/>
</dbReference>
<protein>
    <recommendedName>
        <fullName evidence="3">SMB domain-containing protein</fullName>
    </recommendedName>
</protein>
<dbReference type="InterPro" id="IPR036691">
    <property type="entry name" value="Endo/exonu/phosph_ase_sf"/>
</dbReference>
<dbReference type="EMBL" id="CAUYUJ010020993">
    <property type="protein sequence ID" value="CAK0901899.1"/>
    <property type="molecule type" value="Genomic_DNA"/>
</dbReference>
<feature type="domain" description="SMB" evidence="3">
    <location>
        <begin position="2542"/>
        <end position="2580"/>
    </location>
</feature>
<sequence length="2772" mass="295109">MPKRPPAQAEGAECDEPRAARRRGDPLADAAGAPQEGRPDRAALLASEVVRREREAPAVCVDVAVAAALKGDERLRWLLRALDAAEGGEARASDVYDVVSHRRFGAGVSPSLAERMMAELRKRSSLFSEKQRQSLQDGLFALALTAAAAAAPASDEPASASSQASEIMKRCIDFVRQNEATIEDWHQQHSRTFQVELHRSSLQELWGFTWSREAFDSRRRVLEAVCRPSAAWNWLAQRQADPDGGEIFRVGDELVAVNGERSWEAMCGIRSLLSATLTFVHAPPQRPEPAAPSPPRAEGAGPAPEPPPFTGGGYATDAGSGFLAHAGGQWLFSEAEGVYFHVSAEGATAAGSGDPAADLFFHRSEVLAGAEGPEAVPPAPLQPGTPVAFELGAQQGGKPCARRVQVEPDLSALCGAAFGAGAAGCFSSQIGVDAKGHDGRSGTGAFTGVQRPASRRANAGGAEFVAKHLPRELAAALRGREQGGERGARLALQAALRQTQHAFLQYAQRLSENSASLWLSAETLACAALVLGPDAEGWPLLLVSCVGGGRVLVVRRDGSCERVGEPPARGRGDAGGAAPRAAQDSLKVFERGLKGPEISFPVIPGYAGRSRTAEPKGFGAHAWTEKDGSAGGLGFSLHAHRLSWEEPEGSSYQEISSSRPRMGRNEKDDQRTGSQYEKCRGCGYKWNWVTRSECYKCQRGLQPATSQERAAQGTWGPSGASSRCRSRPSVKQNREELLKQLRATISDGDAEAAQHLEALARVHTTEVHPDVALNQAQARLRRAEAGLKRTIDSISEGERWLQDQKELRENWIHEVADAEAVVQEAYARAAPKAVAPVEEPTPALDLSQLLEGDLDILSVRPGKAFDLEGLDIPPEEHRQFEEQMGQFVKQVQTEVKRHFGPTAEGLAAMRADLQAFSDRLKSKRARSEPPPPEAAAAPAAAAPAGKAAGKGGADHKQPGAAAATAGDGGASAHAAVGARLPREGEERQPFHTRWQPGPKRVAFIVGTCVHVPAIEEGLDILDGDGDSSSSSTWARRALRGADTLRRQQLAPWLRRLGGSSASSTATDATEEAPEAQVWRVVEAFSDELVGRRAADVRVVDASLHERPQLGSPDEGVADAAQLGRGLLEASVTGQRGRKAKPDMDLSSASNTATNASEEAPVAHEWRVVDATSDVLVEPRAADVRVVDASRKGRHAKPGMVLRGLNGSARGTLVDHLDEMPLGRNTIMLVQEHRLTSDYVGEISASCFQRHLTVALAPAAVGPGGGRVAGVGIVAPRCVGLTYLEGVDTFDFSPPGSPGRLVAAWTPGFLRGGLMVLSAYFWVSEGWTVRNLSILDAIGELVRACDIPWVLQADFNNTPDTLTATGWVADVGGTIFSSAAPTCQGKGGGRVIDYFVVDTRIASAFGAAEVLDASTAPHSPVAIATERSLRERLGWRLVKPRAFPTRLPVGCRREPPAWPILDSGANYSDAELEELWAGFSAAAGHDLQGIHDLVGEADYTGRGGHPRWARAPIAGPEAHARPRGTTRSRAWRWVASRVGDIVWLAQAARQRRDWQPCADQWRRLRMRLHHGAARWCDALGDDAKAVHAELLALGDLTWDGDALWEDAPRAMELQRRATQQAHVIEQGLRDQRAKAWRQRLKGGSQGGAGFVHRMSKWRQGVDPTLGARGHTNLDMTCPQAAVDLEALKWIDLWTSHGAQSRGELPRPWESATFEHSMVEPTADDIRSICKAFPEHTGVAPPQLRYVMYFLLAKQGGGTRPIGLLTAAARLVERAHSHQLHDWEREIRRDYDFAAPGGGSEEAIWQQMLFDEGAQPGEVTATAVLDLEKAFEHVTMYLLWAEAPKHQFRLQLLKLLISIYTARRFVSFRGVVSVHSVTAFSAVIAGSSGGTSCLKLAILSVVDGLAQEHPAMPMKLFVDDLSIQARGVEADVSASMHAATTQYIEEMEARGIPVSRVRPDKPTGKGFILTAQRSLRARIKGWAHSLGLEVQTSSTQLGVDSAGGGVVSLRTRADARMGSARRRRSKLSSLGKQGARTFQVARMGFLPSVLYGAVCLGMDPTRLTRARALMASALGGNAIGKDRLLRLWTLRCDPLVDACTKPLLKWAEAIFAGSHEEIMAAGWRRAVAAAAAAKPGSNPWRSAILAYMGRDFWTQDKVWRAGFGDDRPHADLWGRIWAQIQDSFSQEGDFQAVKVKAHASGPKDDSHESFLDFQGNQLADCEARLGADMQGVPPWKAQTWTTRSAEVQAVLTLVAGVTGLTADFGDSTGGPAAGSSGHRLSLLRRGKNPYAVKVSLEAEPRSLVQEECAAFWERLMDAGVAASVLGALAADPCGAERPEQLAARRLLEAARGGAGGMPADAALVVQRLSWCRCCLARGGAPAAPPPRAEAAAAEPAAASTAAAEAAPAAAEAPAGAPAAPRAVEAEADMFAGPAAAEAEDDMFAGPAAAEAEDDMFASPAPRAAESEDDVLSGSAGAAGGSAGPPRPSRSAGHWQALARTLERVAAGQAQAPAARGGGSDADDAFAEFCREAEPVELVLLPPEAATTCAAYGCVGYAPGHACQCSSGCERHGNCCRDYFAVCAPGACAVHGCSLERRPHGCQCHPGCAHDGDCCPDYVDTCRGRAAVAASRRAEAPPASAALASATGTSTIEEDVYSAPAAGPGGYALFYEGDNPLRIQASARREANYFLLLGDWGTPGAPGGCQLAVAAAMKRYAAEQKAAGQNLLFIGTVGDNFYWTGVQPRSWGDSWAVPYGVNDPASPLFQVRRAAAEEH</sequence>
<dbReference type="Gene3D" id="3.60.21.10">
    <property type="match status" value="1"/>
</dbReference>
<dbReference type="InterPro" id="IPR029052">
    <property type="entry name" value="Metallo-depent_PP-like"/>
</dbReference>
<feature type="compositionally biased region" description="Polar residues" evidence="2">
    <location>
        <begin position="650"/>
        <end position="659"/>
    </location>
</feature>
<evidence type="ECO:0000256" key="1">
    <source>
        <dbReference type="ARBA" id="ARBA00023157"/>
    </source>
</evidence>
<feature type="region of interest" description="Disordered" evidence="2">
    <location>
        <begin position="646"/>
        <end position="676"/>
    </location>
</feature>
<feature type="region of interest" description="Disordered" evidence="2">
    <location>
        <begin position="2458"/>
        <end position="2491"/>
    </location>
</feature>
<dbReference type="PROSITE" id="PS50958">
    <property type="entry name" value="SMB_2"/>
    <property type="match status" value="2"/>
</dbReference>
<feature type="region of interest" description="Disordered" evidence="2">
    <location>
        <begin position="562"/>
        <end position="581"/>
    </location>
</feature>
<feature type="region of interest" description="Disordered" evidence="2">
    <location>
        <begin position="283"/>
        <end position="313"/>
    </location>
</feature>
<feature type="region of interest" description="Disordered" evidence="2">
    <location>
        <begin position="706"/>
        <end position="730"/>
    </location>
</feature>
<feature type="compositionally biased region" description="Low complexity" evidence="2">
    <location>
        <begin position="934"/>
        <end position="947"/>
    </location>
</feature>
<feature type="domain" description="SMB" evidence="3">
    <location>
        <begin position="2581"/>
        <end position="2624"/>
    </location>
</feature>
<dbReference type="InterPro" id="IPR051425">
    <property type="entry name" value="Formin_Homology"/>
</dbReference>
<keyword evidence="1" id="KW-1015">Disulfide bond</keyword>
<keyword evidence="5" id="KW-1185">Reference proteome</keyword>
<proteinExistence type="predicted"/>
<evidence type="ECO:0000256" key="2">
    <source>
        <dbReference type="SAM" id="MobiDB-lite"/>
    </source>
</evidence>
<feature type="compositionally biased region" description="Basic and acidic residues" evidence="2">
    <location>
        <begin position="562"/>
        <end position="572"/>
    </location>
</feature>
<comment type="caution">
    <text evidence="4">The sequence shown here is derived from an EMBL/GenBank/DDBJ whole genome shotgun (WGS) entry which is preliminary data.</text>
</comment>
<evidence type="ECO:0000313" key="4">
    <source>
        <dbReference type="EMBL" id="CAK0901899.1"/>
    </source>
</evidence>
<dbReference type="SMART" id="SM00201">
    <property type="entry name" value="SO"/>
    <property type="match status" value="2"/>
</dbReference>
<accession>A0ABN9XTI8</accession>
<feature type="region of interest" description="Disordered" evidence="2">
    <location>
        <begin position="919"/>
        <end position="975"/>
    </location>
</feature>
<dbReference type="PROSITE" id="PS00524">
    <property type="entry name" value="SMB_1"/>
    <property type="match status" value="1"/>
</dbReference>
<dbReference type="Gene3D" id="4.10.410.20">
    <property type="match status" value="2"/>
</dbReference>
<dbReference type="PANTHER" id="PTHR45725">
    <property type="entry name" value="FORMIN HOMOLOGY 2 FAMILY MEMBER"/>
    <property type="match status" value="1"/>
</dbReference>
<dbReference type="InterPro" id="IPR001212">
    <property type="entry name" value="Somatomedin_B_dom"/>
</dbReference>